<gene>
    <name evidence="11" type="primary">pyrD</name>
    <name evidence="13" type="ORF">GCM10010151_26290</name>
</gene>
<dbReference type="CDD" id="cd04738">
    <property type="entry name" value="DHOD_2_like"/>
    <property type="match status" value="1"/>
</dbReference>
<dbReference type="Pfam" id="PF01180">
    <property type="entry name" value="DHO_dh"/>
    <property type="match status" value="1"/>
</dbReference>
<organism evidence="13 14">
    <name type="scientific">Actinoallomurus spadix</name>
    <dbReference type="NCBI Taxonomy" id="79912"/>
    <lineage>
        <taxon>Bacteria</taxon>
        <taxon>Bacillati</taxon>
        <taxon>Actinomycetota</taxon>
        <taxon>Actinomycetes</taxon>
        <taxon>Streptosporangiales</taxon>
        <taxon>Thermomonosporaceae</taxon>
        <taxon>Actinoallomurus</taxon>
    </lineage>
</organism>
<dbReference type="InterPro" id="IPR012135">
    <property type="entry name" value="Dihydroorotate_DH_1_2"/>
</dbReference>
<dbReference type="PANTHER" id="PTHR48109">
    <property type="entry name" value="DIHYDROOROTATE DEHYDROGENASE (QUINONE), MITOCHONDRIAL-RELATED"/>
    <property type="match status" value="1"/>
</dbReference>
<protein>
    <recommendedName>
        <fullName evidence="11">Dihydroorotate dehydrogenase (quinone)</fullName>
        <ecNumber evidence="11">1.3.5.2</ecNumber>
    </recommendedName>
    <alternativeName>
        <fullName evidence="11">DHOdehase</fullName>
        <shortName evidence="11">DHOD</shortName>
        <shortName evidence="11">DHODase</shortName>
    </alternativeName>
    <alternativeName>
        <fullName evidence="11">Dihydroorotate oxidase</fullName>
    </alternativeName>
</protein>
<reference evidence="13 14" key="1">
    <citation type="journal article" date="2019" name="Int. J. Syst. Evol. Microbiol.">
        <title>The Global Catalogue of Microorganisms (GCM) 10K type strain sequencing project: providing services to taxonomists for standard genome sequencing and annotation.</title>
        <authorList>
            <consortium name="The Broad Institute Genomics Platform"/>
            <consortium name="The Broad Institute Genome Sequencing Center for Infectious Disease"/>
            <person name="Wu L."/>
            <person name="Ma J."/>
        </authorList>
    </citation>
    <scope>NUCLEOTIDE SEQUENCE [LARGE SCALE GENOMIC DNA]</scope>
    <source>
        <strain evidence="13 14">JCM 3146</strain>
    </source>
</reference>
<sequence>MYQLVFSLLLRRLPAETVHRMSFALLRLLGAVPGALPLLRRAFAPRDPVLRVRALGLDFPGPVGLAAGFDKDAEAYEALGAFGFGFVEIGTVTARPQPGNPRPRLFRLVRDRAIVNRMGFNNHGARAAAARLRRHRNVIVGVNIGKTKVVPEAEAVADYVASTEALAALADYLVVNVSSPNTPGLRNLQAVEHLRPLLTAVREAADRVTDRRVPLLVKIAPDLADADVDAVADLALELGLDGVIATNTTISRDGLATDPAEVEAAGAGGLSGAPLKRRSVEVLRRLRDRAGDRLVLISVGGVETADDAWERLRAGATLVQAYTGLIYGGPLWPHLINRGLARRLRAAARS</sequence>
<feature type="binding site" evidence="11">
    <location>
        <begin position="116"/>
        <end position="120"/>
    </location>
    <ligand>
        <name>substrate</name>
    </ligand>
</feature>
<keyword evidence="14" id="KW-1185">Reference proteome</keyword>
<dbReference type="PANTHER" id="PTHR48109:SF4">
    <property type="entry name" value="DIHYDROOROTATE DEHYDROGENASE (QUINONE), MITOCHONDRIAL"/>
    <property type="match status" value="1"/>
</dbReference>
<feature type="binding site" evidence="11">
    <location>
        <begin position="322"/>
        <end position="323"/>
    </location>
    <ligand>
        <name>FMN</name>
        <dbReference type="ChEBI" id="CHEBI:58210"/>
    </ligand>
</feature>
<keyword evidence="7 11" id="KW-0665">Pyrimidine biosynthesis</keyword>
<feature type="binding site" evidence="11">
    <location>
        <position position="272"/>
    </location>
    <ligand>
        <name>FMN</name>
        <dbReference type="ChEBI" id="CHEBI:58210"/>
    </ligand>
</feature>
<keyword evidence="6 11" id="KW-0288">FMN</keyword>
<feature type="binding site" evidence="11">
    <location>
        <begin position="67"/>
        <end position="71"/>
    </location>
    <ligand>
        <name>FMN</name>
        <dbReference type="ChEBI" id="CHEBI:58210"/>
    </ligand>
</feature>
<dbReference type="EMBL" id="BAAABM010000016">
    <property type="protein sequence ID" value="GAA0335371.1"/>
    <property type="molecule type" value="Genomic_DNA"/>
</dbReference>
<dbReference type="InterPro" id="IPR005719">
    <property type="entry name" value="Dihydroorotate_DH_2"/>
</dbReference>
<feature type="active site" description="Nucleophile" evidence="11">
    <location>
        <position position="179"/>
    </location>
</feature>
<evidence type="ECO:0000256" key="2">
    <source>
        <dbReference type="ARBA" id="ARBA00004370"/>
    </source>
</evidence>
<dbReference type="PROSITE" id="PS00912">
    <property type="entry name" value="DHODEHASE_2"/>
    <property type="match status" value="1"/>
</dbReference>
<dbReference type="PIRSF" id="PIRSF000164">
    <property type="entry name" value="DHO_oxidase"/>
    <property type="match status" value="1"/>
</dbReference>
<evidence type="ECO:0000259" key="12">
    <source>
        <dbReference type="Pfam" id="PF01180"/>
    </source>
</evidence>
<dbReference type="NCBIfam" id="NF003652">
    <property type="entry name" value="PRK05286.2-5"/>
    <property type="match status" value="1"/>
</dbReference>
<dbReference type="PROSITE" id="PS00911">
    <property type="entry name" value="DHODEHASE_1"/>
    <property type="match status" value="1"/>
</dbReference>
<dbReference type="InterPro" id="IPR005720">
    <property type="entry name" value="Dihydroorotate_DH_cat"/>
</dbReference>
<evidence type="ECO:0000256" key="1">
    <source>
        <dbReference type="ARBA" id="ARBA00003125"/>
    </source>
</evidence>
<dbReference type="Gene3D" id="3.20.20.70">
    <property type="entry name" value="Aldolase class I"/>
    <property type="match status" value="1"/>
</dbReference>
<comment type="caution">
    <text evidence="13">The sequence shown here is derived from an EMBL/GenBank/DDBJ whole genome shotgun (WGS) entry which is preliminary data.</text>
</comment>
<feature type="binding site" evidence="11">
    <location>
        <position position="218"/>
    </location>
    <ligand>
        <name>FMN</name>
        <dbReference type="ChEBI" id="CHEBI:58210"/>
    </ligand>
</feature>
<comment type="function">
    <text evidence="1 11">Catalyzes the conversion of dihydroorotate to orotate with quinone as electron acceptor.</text>
</comment>
<evidence type="ECO:0000256" key="9">
    <source>
        <dbReference type="ARBA" id="ARBA00023136"/>
    </source>
</evidence>
<dbReference type="InterPro" id="IPR050074">
    <property type="entry name" value="DHO_dehydrogenase"/>
</dbReference>
<feature type="binding site" evidence="11">
    <location>
        <position position="71"/>
    </location>
    <ligand>
        <name>substrate</name>
    </ligand>
</feature>
<evidence type="ECO:0000256" key="7">
    <source>
        <dbReference type="ARBA" id="ARBA00022975"/>
    </source>
</evidence>
<feature type="binding site" evidence="11">
    <location>
        <begin position="247"/>
        <end position="248"/>
    </location>
    <ligand>
        <name>substrate</name>
    </ligand>
</feature>
<evidence type="ECO:0000256" key="5">
    <source>
        <dbReference type="ARBA" id="ARBA00022630"/>
    </source>
</evidence>
<feature type="binding site" evidence="11">
    <location>
        <position position="301"/>
    </location>
    <ligand>
        <name>FMN</name>
        <dbReference type="ChEBI" id="CHEBI:58210"/>
    </ligand>
</feature>
<comment type="subunit">
    <text evidence="11">Monomer.</text>
</comment>
<feature type="binding site" evidence="11">
    <location>
        <position position="176"/>
    </location>
    <ligand>
        <name>substrate</name>
    </ligand>
</feature>
<feature type="binding site" evidence="11">
    <location>
        <position position="176"/>
    </location>
    <ligand>
        <name>FMN</name>
        <dbReference type="ChEBI" id="CHEBI:58210"/>
    </ligand>
</feature>
<dbReference type="InterPro" id="IPR013785">
    <property type="entry name" value="Aldolase_TIM"/>
</dbReference>
<keyword evidence="11" id="KW-1003">Cell membrane</keyword>
<dbReference type="NCBIfam" id="NF003648">
    <property type="entry name" value="PRK05286.2-1"/>
    <property type="match status" value="1"/>
</dbReference>
<evidence type="ECO:0000256" key="4">
    <source>
        <dbReference type="ARBA" id="ARBA00005359"/>
    </source>
</evidence>
<evidence type="ECO:0000313" key="13">
    <source>
        <dbReference type="EMBL" id="GAA0335371.1"/>
    </source>
</evidence>
<feature type="binding site" evidence="11">
    <location>
        <position position="181"/>
    </location>
    <ligand>
        <name>substrate</name>
    </ligand>
</feature>
<evidence type="ECO:0000256" key="6">
    <source>
        <dbReference type="ARBA" id="ARBA00022643"/>
    </source>
</evidence>
<dbReference type="NCBIfam" id="TIGR01036">
    <property type="entry name" value="pyrD_sub2"/>
    <property type="match status" value="1"/>
</dbReference>
<evidence type="ECO:0000256" key="11">
    <source>
        <dbReference type="HAMAP-Rule" id="MF_00225"/>
    </source>
</evidence>
<feature type="binding site" evidence="11">
    <location>
        <position position="246"/>
    </location>
    <ligand>
        <name>FMN</name>
        <dbReference type="ChEBI" id="CHEBI:58210"/>
    </ligand>
</feature>
<dbReference type="Proteomes" id="UP001501822">
    <property type="component" value="Unassembled WGS sequence"/>
</dbReference>
<evidence type="ECO:0000256" key="8">
    <source>
        <dbReference type="ARBA" id="ARBA00023002"/>
    </source>
</evidence>
<proteinExistence type="inferred from homology"/>
<name>A0ABN0WF45_9ACTN</name>
<evidence type="ECO:0000256" key="10">
    <source>
        <dbReference type="ARBA" id="ARBA00048639"/>
    </source>
</evidence>
<dbReference type="SUPFAM" id="SSF51395">
    <property type="entry name" value="FMN-linked oxidoreductases"/>
    <property type="match status" value="1"/>
</dbReference>
<dbReference type="InterPro" id="IPR001295">
    <property type="entry name" value="Dihydroorotate_DH_CS"/>
</dbReference>
<dbReference type="EC" id="1.3.5.2" evidence="11"/>
<dbReference type="NCBIfam" id="NF003645">
    <property type="entry name" value="PRK05286.1-2"/>
    <property type="match status" value="1"/>
</dbReference>
<comment type="similarity">
    <text evidence="4 11">Belongs to the dihydroorotate dehydrogenase family. Type 2 subfamily.</text>
</comment>
<comment type="subcellular location">
    <subcellularLocation>
        <location evidence="11">Cell membrane</location>
        <topology evidence="11">Peripheral membrane protein</topology>
    </subcellularLocation>
    <subcellularLocation>
        <location evidence="2">Membrane</location>
    </subcellularLocation>
</comment>
<evidence type="ECO:0000313" key="14">
    <source>
        <dbReference type="Proteomes" id="UP001501822"/>
    </source>
</evidence>
<keyword evidence="8 11" id="KW-0560">Oxidoreductase</keyword>
<comment type="catalytic activity">
    <reaction evidence="10 11">
        <text>(S)-dihydroorotate + a quinone = orotate + a quinol</text>
        <dbReference type="Rhea" id="RHEA:30187"/>
        <dbReference type="ChEBI" id="CHEBI:24646"/>
        <dbReference type="ChEBI" id="CHEBI:30839"/>
        <dbReference type="ChEBI" id="CHEBI:30864"/>
        <dbReference type="ChEBI" id="CHEBI:132124"/>
        <dbReference type="EC" id="1.3.5.2"/>
    </reaction>
</comment>
<comment type="pathway">
    <text evidence="3 11">Pyrimidine metabolism; UMP biosynthesis via de novo pathway; orotate from (S)-dihydroorotate (quinone route): step 1/1.</text>
</comment>
<accession>A0ABN0WF45</accession>
<feature type="binding site" evidence="11">
    <location>
        <position position="91"/>
    </location>
    <ligand>
        <name>FMN</name>
        <dbReference type="ChEBI" id="CHEBI:58210"/>
    </ligand>
</feature>
<dbReference type="HAMAP" id="MF_00225">
    <property type="entry name" value="DHO_dh_type2"/>
    <property type="match status" value="1"/>
</dbReference>
<dbReference type="RefSeq" id="WP_252802952.1">
    <property type="nucleotide sequence ID" value="NZ_BAAABM010000016.1"/>
</dbReference>
<feature type="binding site" evidence="11">
    <location>
        <position position="143"/>
    </location>
    <ligand>
        <name>FMN</name>
        <dbReference type="ChEBI" id="CHEBI:58210"/>
    </ligand>
</feature>
<feature type="domain" description="Dihydroorotate dehydrogenase catalytic" evidence="12">
    <location>
        <begin position="50"/>
        <end position="344"/>
    </location>
</feature>
<comment type="cofactor">
    <cofactor evidence="11">
        <name>FMN</name>
        <dbReference type="ChEBI" id="CHEBI:58210"/>
    </cofactor>
    <text evidence="11">Binds 1 FMN per subunit.</text>
</comment>
<evidence type="ECO:0000256" key="3">
    <source>
        <dbReference type="ARBA" id="ARBA00005161"/>
    </source>
</evidence>
<keyword evidence="9 11" id="KW-0472">Membrane</keyword>
<keyword evidence="5 11" id="KW-0285">Flavoprotein</keyword>